<protein>
    <submittedName>
        <fullName evidence="2">Uncharacterized protein</fullName>
    </submittedName>
</protein>
<organism evidence="2 3">
    <name type="scientific">Plasmodium inui San Antonio 1</name>
    <dbReference type="NCBI Taxonomy" id="1237626"/>
    <lineage>
        <taxon>Eukaryota</taxon>
        <taxon>Sar</taxon>
        <taxon>Alveolata</taxon>
        <taxon>Apicomplexa</taxon>
        <taxon>Aconoidasida</taxon>
        <taxon>Haemosporida</taxon>
        <taxon>Plasmodiidae</taxon>
        <taxon>Plasmodium</taxon>
        <taxon>Plasmodium (Plasmodium)</taxon>
    </lineage>
</organism>
<name>W6ZYE8_9APIC</name>
<reference evidence="2 3" key="1">
    <citation type="submission" date="2013-02" db="EMBL/GenBank/DDBJ databases">
        <title>The Genome Sequence of Plasmodium inui San Antonio 1.</title>
        <authorList>
            <consortium name="The Broad Institute Genome Sequencing Platform"/>
            <consortium name="The Broad Institute Genome Sequencing Center for Infectious Disease"/>
            <person name="Neafsey D."/>
            <person name="Cheeseman I."/>
            <person name="Volkman S."/>
            <person name="Adams J."/>
            <person name="Walker B."/>
            <person name="Young S.K."/>
            <person name="Zeng Q."/>
            <person name="Gargeya S."/>
            <person name="Fitzgerald M."/>
            <person name="Haas B."/>
            <person name="Abouelleil A."/>
            <person name="Alvarado L."/>
            <person name="Arachchi H.M."/>
            <person name="Berlin A.M."/>
            <person name="Chapman S.B."/>
            <person name="Dewar J."/>
            <person name="Goldberg J."/>
            <person name="Griggs A."/>
            <person name="Gujja S."/>
            <person name="Hansen M."/>
            <person name="Howarth C."/>
            <person name="Imamovic A."/>
            <person name="Larimer J."/>
            <person name="McCowan C."/>
            <person name="Murphy C."/>
            <person name="Neiman D."/>
            <person name="Pearson M."/>
            <person name="Priest M."/>
            <person name="Roberts A."/>
            <person name="Saif S."/>
            <person name="Shea T."/>
            <person name="Sisk P."/>
            <person name="Sykes S."/>
            <person name="Wortman J."/>
            <person name="Nusbaum C."/>
            <person name="Birren B."/>
        </authorList>
    </citation>
    <scope>NUCLEOTIDE SEQUENCE [LARGE SCALE GENOMIC DNA]</scope>
    <source>
        <strain evidence="2 3">San Antonio 1</strain>
    </source>
</reference>
<dbReference type="EMBL" id="KI965508">
    <property type="protein sequence ID" value="EUD64358.1"/>
    <property type="molecule type" value="Genomic_DNA"/>
</dbReference>
<evidence type="ECO:0000313" key="3">
    <source>
        <dbReference type="Proteomes" id="UP000030640"/>
    </source>
</evidence>
<feature type="compositionally biased region" description="Polar residues" evidence="1">
    <location>
        <begin position="91"/>
        <end position="108"/>
    </location>
</feature>
<dbReference type="RefSeq" id="XP_008819055.1">
    <property type="nucleotide sequence ID" value="XM_008820833.1"/>
</dbReference>
<evidence type="ECO:0000313" key="2">
    <source>
        <dbReference type="EMBL" id="EUD64358.1"/>
    </source>
</evidence>
<feature type="region of interest" description="Disordered" evidence="1">
    <location>
        <begin position="46"/>
        <end position="117"/>
    </location>
</feature>
<proteinExistence type="predicted"/>
<dbReference type="VEuPathDB" id="PlasmoDB:C922_05261"/>
<feature type="compositionally biased region" description="Basic and acidic residues" evidence="1">
    <location>
        <begin position="50"/>
        <end position="60"/>
    </location>
</feature>
<dbReference type="GeneID" id="20040535"/>
<dbReference type="AlphaFoldDB" id="W6ZYE8"/>
<evidence type="ECO:0000256" key="1">
    <source>
        <dbReference type="SAM" id="MobiDB-lite"/>
    </source>
</evidence>
<feature type="compositionally biased region" description="Polar residues" evidence="1">
    <location>
        <begin position="66"/>
        <end position="80"/>
    </location>
</feature>
<dbReference type="Proteomes" id="UP000030640">
    <property type="component" value="Unassembled WGS sequence"/>
</dbReference>
<keyword evidence="3" id="KW-1185">Reference proteome</keyword>
<sequence length="117" mass="13330">MKTMGDLIREDLFHVEFKGAEEVKESSRRVESEVLSSRSIVSAITQIRPSAKEETKEQIKRKDKSTSQYKSWTNPPLTQKGNRKKQEEQRNIPTSKSVVAFASSTKRLNNIRAPPPS</sequence>
<gene>
    <name evidence="2" type="ORF">C922_05261</name>
</gene>
<accession>W6ZYE8</accession>